<gene>
    <name evidence="3" type="ORF">QLH52_12510</name>
</gene>
<sequence>MANTLKSVCAASAVDFAKPALAGTETSYRAFNRLYADAIVLSQVKGWEGALAVCPLGLAGMFVSPEYRTFRCKPDLASPAYLGELIRTPWFWSLLQAATRGVGARRERTRPEQFLNIELPMPELHEQLKIVEILSRQNELKQRHTKIREANQALIPATLERIFSSKGYQHGR</sequence>
<keyword evidence="1" id="KW-0680">Restriction system</keyword>
<dbReference type="SUPFAM" id="SSF116734">
    <property type="entry name" value="DNA methylase specificity domain"/>
    <property type="match status" value="1"/>
</dbReference>
<dbReference type="RefSeq" id="WP_319961794.1">
    <property type="nucleotide sequence ID" value="NZ_JAXARY010000010.1"/>
</dbReference>
<keyword evidence="4" id="KW-1185">Reference proteome</keyword>
<evidence type="ECO:0000313" key="3">
    <source>
        <dbReference type="EMBL" id="MDX8128109.1"/>
    </source>
</evidence>
<evidence type="ECO:0000256" key="2">
    <source>
        <dbReference type="ARBA" id="ARBA00023125"/>
    </source>
</evidence>
<accession>A0ABU4UFJ5</accession>
<keyword evidence="2" id="KW-0238">DNA-binding</keyword>
<dbReference type="Gene3D" id="3.90.220.20">
    <property type="entry name" value="DNA methylase specificity domains"/>
    <property type="match status" value="1"/>
</dbReference>
<protein>
    <recommendedName>
        <fullName evidence="5">Type I restriction modification DNA specificity protein</fullName>
    </recommendedName>
</protein>
<evidence type="ECO:0008006" key="5">
    <source>
        <dbReference type="Google" id="ProtNLM"/>
    </source>
</evidence>
<organism evidence="3 4">
    <name type="scientific">Methylomonas defluvii</name>
    <dbReference type="NCBI Taxonomy" id="3045149"/>
    <lineage>
        <taxon>Bacteria</taxon>
        <taxon>Pseudomonadati</taxon>
        <taxon>Pseudomonadota</taxon>
        <taxon>Gammaproteobacteria</taxon>
        <taxon>Methylococcales</taxon>
        <taxon>Methylococcaceae</taxon>
        <taxon>Methylomonas</taxon>
    </lineage>
</organism>
<evidence type="ECO:0000313" key="4">
    <source>
        <dbReference type="Proteomes" id="UP001284537"/>
    </source>
</evidence>
<name>A0ABU4UFJ5_9GAMM</name>
<evidence type="ECO:0000256" key="1">
    <source>
        <dbReference type="ARBA" id="ARBA00022747"/>
    </source>
</evidence>
<dbReference type="Proteomes" id="UP001284537">
    <property type="component" value="Unassembled WGS sequence"/>
</dbReference>
<comment type="caution">
    <text evidence="3">The sequence shown here is derived from an EMBL/GenBank/DDBJ whole genome shotgun (WGS) entry which is preliminary data.</text>
</comment>
<dbReference type="InterPro" id="IPR044946">
    <property type="entry name" value="Restrct_endonuc_typeI_TRD_sf"/>
</dbReference>
<reference evidence="3 4" key="1">
    <citation type="submission" date="2023-11" db="EMBL/GenBank/DDBJ databases">
        <authorList>
            <person name="Ouyang M.-Y."/>
        </authorList>
    </citation>
    <scope>NUCLEOTIDE SEQUENCE [LARGE SCALE GENOMIC DNA]</scope>
    <source>
        <strain evidence="3 4">OY6</strain>
    </source>
</reference>
<proteinExistence type="predicted"/>
<dbReference type="EMBL" id="JAXARY010000010">
    <property type="protein sequence ID" value="MDX8128109.1"/>
    <property type="molecule type" value="Genomic_DNA"/>
</dbReference>